<dbReference type="Pfam" id="PF19528">
    <property type="entry name" value="DUF6056"/>
    <property type="match status" value="1"/>
</dbReference>
<feature type="transmembrane region" description="Helical" evidence="1">
    <location>
        <begin position="274"/>
        <end position="294"/>
    </location>
</feature>
<evidence type="ECO:0000313" key="2">
    <source>
        <dbReference type="EMBL" id="WAW14992.1"/>
    </source>
</evidence>
<evidence type="ECO:0000256" key="1">
    <source>
        <dbReference type="SAM" id="Phobius"/>
    </source>
</evidence>
<keyword evidence="1" id="KW-1133">Transmembrane helix</keyword>
<proteinExistence type="predicted"/>
<keyword evidence="1" id="KW-0472">Membrane</keyword>
<dbReference type="EMBL" id="CP114052">
    <property type="protein sequence ID" value="WAW14992.1"/>
    <property type="molecule type" value="Genomic_DNA"/>
</dbReference>
<sequence>MKKEKNIINLGAIISISFILAFMYMLNRYTTYVADDFNNMFIDATRRISSISDIVETQILRYHDTNGRTVAHTIVQLQLLLFNKTQIEILNTIGFGIFIYLTYSMSRISDHIDSNSFIYKKELSSFILILLCFFMFWKFTPVFGQDFLWIIGTANYMWTSILVLLSLIIARRIAMKGGVKRNVFITFIGIILSFLSGWTNENSVPAFMFVLLYYIIKTKREKYDGFLDLILMFTSSLIGFVLMIFAPGNFVRLGAFPESPYFIPRMLNRFDKMFLYFKELLVVLTILAIIFLLLHRILNWRNNLEIEIFFLAGVGAYMAMIMSPTFPARAMISTVYYFIMVILLSLSYLREKNIYAFLIISLGMMIYSGIYFGQTYPDAIKANITYHKQYFGRESNILDKKKKGKLENIEVTALPAENKYMPAYKLGEVSKDKEFWINKSLDRYYGVKSIVLK</sequence>
<feature type="transmembrane region" description="Helical" evidence="1">
    <location>
        <begin position="330"/>
        <end position="349"/>
    </location>
</feature>
<evidence type="ECO:0000313" key="3">
    <source>
        <dbReference type="Proteomes" id="UP001164187"/>
    </source>
</evidence>
<reference evidence="2" key="1">
    <citation type="submission" date="2022-12" db="EMBL/GenBank/DDBJ databases">
        <title>Peptostreptococcus.</title>
        <authorList>
            <person name="Lee S.H."/>
        </authorList>
    </citation>
    <scope>NUCLEOTIDE SEQUENCE</scope>
    <source>
        <strain evidence="2">CBA3647</strain>
    </source>
</reference>
<keyword evidence="3" id="KW-1185">Reference proteome</keyword>
<feature type="transmembrane region" description="Helical" evidence="1">
    <location>
        <begin position="7"/>
        <end position="26"/>
    </location>
</feature>
<feature type="transmembrane region" description="Helical" evidence="1">
    <location>
        <begin position="123"/>
        <end position="141"/>
    </location>
</feature>
<protein>
    <submittedName>
        <fullName evidence="2">DUF6056 family protein</fullName>
    </submittedName>
</protein>
<organism evidence="2 3">
    <name type="scientific">Peptostreptococcus equinus</name>
    <dbReference type="NCBI Taxonomy" id="3003601"/>
    <lineage>
        <taxon>Bacteria</taxon>
        <taxon>Bacillati</taxon>
        <taxon>Bacillota</taxon>
        <taxon>Clostridia</taxon>
        <taxon>Peptostreptococcales</taxon>
        <taxon>Peptostreptococcaceae</taxon>
        <taxon>Peptostreptococcus</taxon>
    </lineage>
</organism>
<feature type="transmembrane region" description="Helical" evidence="1">
    <location>
        <begin position="147"/>
        <end position="170"/>
    </location>
</feature>
<feature type="transmembrane region" description="Helical" evidence="1">
    <location>
        <begin position="226"/>
        <end position="246"/>
    </location>
</feature>
<name>A0ABY7JTE8_9FIRM</name>
<feature type="transmembrane region" description="Helical" evidence="1">
    <location>
        <begin position="204"/>
        <end position="219"/>
    </location>
</feature>
<keyword evidence="1" id="KW-0812">Transmembrane</keyword>
<dbReference type="RefSeq" id="WP_269311684.1">
    <property type="nucleotide sequence ID" value="NZ_CP114052.1"/>
</dbReference>
<feature type="transmembrane region" description="Helical" evidence="1">
    <location>
        <begin position="354"/>
        <end position="373"/>
    </location>
</feature>
<accession>A0ABY7JTE8</accession>
<feature type="transmembrane region" description="Helical" evidence="1">
    <location>
        <begin position="85"/>
        <end position="103"/>
    </location>
</feature>
<feature type="transmembrane region" description="Helical" evidence="1">
    <location>
        <begin position="182"/>
        <end position="198"/>
    </location>
</feature>
<gene>
    <name evidence="2" type="ORF">O0R46_00610</name>
</gene>
<dbReference type="Proteomes" id="UP001164187">
    <property type="component" value="Chromosome"/>
</dbReference>
<feature type="transmembrane region" description="Helical" evidence="1">
    <location>
        <begin position="306"/>
        <end position="324"/>
    </location>
</feature>
<dbReference type="InterPro" id="IPR045691">
    <property type="entry name" value="DUF6056"/>
</dbReference>